<sequence>MSPMAGTEDYGYVPQTVLNFLIADEAYSSQYPGLAACLPAGPSIVPSGCSTVETFITTFTTTLPASTIISTITASFSFFDVTTTQPDSIITSLNTIFITSTLISIIPGSTISGGESISKSIFTTTRNNLTITRTSPVTFTLTEQTVAESTSFSTFVEATTTAFIETIPGTTGITVESTPVLEFENVVFPPSPSVGTSTNFVTVAAVQTQAPPTYVPADSGNDITNPVVTVVTRPAPVQQPIVQNPPGQNPPGQNPPGQNPPGQNPPGQNPPTAPNPIASAICQIIGCATGPPGNTPGSGGQTSAGVGVIVQPTTIPLSAAPPGLSGQISTIGGTPVLVVTAPVTFAPFTPTPDSIPGASVTIINGSPSIVISSSTLIPVVNAPPQLSNVPTTIINNTPFLVVGPTTIAAPSPQPNGPSTTNHLPTLLLVLTV</sequence>
<keyword evidence="3" id="KW-1185">Reference proteome</keyword>
<reference evidence="2 3" key="1">
    <citation type="submission" date="2016-04" db="EMBL/GenBank/DDBJ databases">
        <title>A degradative enzymes factory behind the ericoid mycorrhizal symbiosis.</title>
        <authorList>
            <consortium name="DOE Joint Genome Institute"/>
            <person name="Martino E."/>
            <person name="Morin E."/>
            <person name="Grelet G."/>
            <person name="Kuo A."/>
            <person name="Kohler A."/>
            <person name="Daghino S."/>
            <person name="Barry K."/>
            <person name="Choi C."/>
            <person name="Cichocki N."/>
            <person name="Clum A."/>
            <person name="Copeland A."/>
            <person name="Hainaut M."/>
            <person name="Haridas S."/>
            <person name="Labutti K."/>
            <person name="Lindquist E."/>
            <person name="Lipzen A."/>
            <person name="Khouja H.-R."/>
            <person name="Murat C."/>
            <person name="Ohm R."/>
            <person name="Olson A."/>
            <person name="Spatafora J."/>
            <person name="Veneault-Fourrey C."/>
            <person name="Henrissat B."/>
            <person name="Grigoriev I."/>
            <person name="Martin F."/>
            <person name="Perotto S."/>
        </authorList>
    </citation>
    <scope>NUCLEOTIDE SEQUENCE [LARGE SCALE GENOMIC DNA]</scope>
    <source>
        <strain evidence="2 3">E</strain>
    </source>
</reference>
<proteinExistence type="predicted"/>
<dbReference type="EMBL" id="KZ613813">
    <property type="protein sequence ID" value="PMD59677.1"/>
    <property type="molecule type" value="Genomic_DNA"/>
</dbReference>
<evidence type="ECO:0000313" key="2">
    <source>
        <dbReference type="EMBL" id="PMD59677.1"/>
    </source>
</evidence>
<gene>
    <name evidence="2" type="ORF">K444DRAFT_407700</name>
</gene>
<evidence type="ECO:0000256" key="1">
    <source>
        <dbReference type="SAM" id="MobiDB-lite"/>
    </source>
</evidence>
<evidence type="ECO:0000313" key="3">
    <source>
        <dbReference type="Proteomes" id="UP000235371"/>
    </source>
</evidence>
<dbReference type="Proteomes" id="UP000235371">
    <property type="component" value="Unassembled WGS sequence"/>
</dbReference>
<feature type="region of interest" description="Disordered" evidence="1">
    <location>
        <begin position="238"/>
        <end position="276"/>
    </location>
</feature>
<dbReference type="GeneID" id="36580659"/>
<dbReference type="AlphaFoldDB" id="A0A2J6T9I5"/>
<protein>
    <submittedName>
        <fullName evidence="2">Uncharacterized protein</fullName>
    </submittedName>
</protein>
<name>A0A2J6T9I5_9HELO</name>
<dbReference type="RefSeq" id="XP_024736581.1">
    <property type="nucleotide sequence ID" value="XM_024872579.1"/>
</dbReference>
<dbReference type="STRING" id="1095630.A0A2J6T9I5"/>
<dbReference type="InParanoid" id="A0A2J6T9I5"/>
<feature type="compositionally biased region" description="Pro residues" evidence="1">
    <location>
        <begin position="247"/>
        <end position="274"/>
    </location>
</feature>
<dbReference type="OrthoDB" id="3561917at2759"/>
<organism evidence="2 3">
    <name type="scientific">Hyaloscypha bicolor E</name>
    <dbReference type="NCBI Taxonomy" id="1095630"/>
    <lineage>
        <taxon>Eukaryota</taxon>
        <taxon>Fungi</taxon>
        <taxon>Dikarya</taxon>
        <taxon>Ascomycota</taxon>
        <taxon>Pezizomycotina</taxon>
        <taxon>Leotiomycetes</taxon>
        <taxon>Helotiales</taxon>
        <taxon>Hyaloscyphaceae</taxon>
        <taxon>Hyaloscypha</taxon>
        <taxon>Hyaloscypha bicolor</taxon>
    </lineage>
</organism>
<accession>A0A2J6T9I5</accession>